<name>A0ABZ3C998_9ACTN</name>
<accession>A0ABZ3C998</accession>
<dbReference type="InterPro" id="IPR051490">
    <property type="entry name" value="THEM6_lcsJ_thioesterase"/>
</dbReference>
<evidence type="ECO:0000313" key="1">
    <source>
        <dbReference type="EMBL" id="WZW99201.1"/>
    </source>
</evidence>
<dbReference type="SUPFAM" id="SSF54637">
    <property type="entry name" value="Thioesterase/thiol ester dehydrase-isomerase"/>
    <property type="match status" value="1"/>
</dbReference>
<dbReference type="InterPro" id="IPR029069">
    <property type="entry name" value="HotDog_dom_sf"/>
</dbReference>
<sequence>MNLYGRLLMLLLRWRRRAPVGLWDAVVTRFRVVPTDLDLMAHMNNGKYLTLMDLGRMDLMLRSGFWGTVRAQGWYPVVAGQTITYRRSLRLGQRFELHTKVLGFDERWIFVEQTFRRGEVVHAHAVVRARFLKESGGSVEHDELFALVGDRPALDLPAWLVDWTESTKIPG</sequence>
<organism evidence="1 2">
    <name type="scientific">Propioniciclava soli</name>
    <dbReference type="NCBI Taxonomy" id="2775081"/>
    <lineage>
        <taxon>Bacteria</taxon>
        <taxon>Bacillati</taxon>
        <taxon>Actinomycetota</taxon>
        <taxon>Actinomycetes</taxon>
        <taxon>Propionibacteriales</taxon>
        <taxon>Propionibacteriaceae</taxon>
        <taxon>Propioniciclava</taxon>
    </lineage>
</organism>
<dbReference type="Pfam" id="PF13279">
    <property type="entry name" value="4HBT_2"/>
    <property type="match status" value="1"/>
</dbReference>
<dbReference type="CDD" id="cd00586">
    <property type="entry name" value="4HBT"/>
    <property type="match status" value="1"/>
</dbReference>
<gene>
    <name evidence="1" type="ORF">PCC79_03090</name>
</gene>
<proteinExistence type="predicted"/>
<dbReference type="PANTHER" id="PTHR12475">
    <property type="match status" value="1"/>
</dbReference>
<reference evidence="1 2" key="1">
    <citation type="journal article" date="2023" name="Environ Microbiome">
        <title>A coral-associated actinobacterium mitigates coral bleaching under heat stress.</title>
        <authorList>
            <person name="Li J."/>
            <person name="Zou Y."/>
            <person name="Li Q."/>
            <person name="Zhang J."/>
            <person name="Bourne D.G."/>
            <person name="Lyu Y."/>
            <person name="Liu C."/>
            <person name="Zhang S."/>
        </authorList>
    </citation>
    <scope>NUCLEOTIDE SEQUENCE [LARGE SCALE GENOMIC DNA]</scope>
    <source>
        <strain evidence="1 2">SCSIO 13291</strain>
    </source>
</reference>
<protein>
    <submittedName>
        <fullName evidence="1">Acyl-CoA thioesterase</fullName>
    </submittedName>
</protein>
<dbReference type="PANTHER" id="PTHR12475:SF4">
    <property type="entry name" value="PROTEIN THEM6"/>
    <property type="match status" value="1"/>
</dbReference>
<keyword evidence="2" id="KW-1185">Reference proteome</keyword>
<dbReference type="Gene3D" id="3.10.129.10">
    <property type="entry name" value="Hotdog Thioesterase"/>
    <property type="match status" value="1"/>
</dbReference>
<dbReference type="Proteomes" id="UP001434337">
    <property type="component" value="Chromosome"/>
</dbReference>
<evidence type="ECO:0000313" key="2">
    <source>
        <dbReference type="Proteomes" id="UP001434337"/>
    </source>
</evidence>
<dbReference type="RefSeq" id="WP_342372968.1">
    <property type="nucleotide sequence ID" value="NZ_CP115965.1"/>
</dbReference>
<dbReference type="EMBL" id="CP115965">
    <property type="protein sequence ID" value="WZW99201.1"/>
    <property type="molecule type" value="Genomic_DNA"/>
</dbReference>